<reference evidence="2" key="1">
    <citation type="submission" date="2023-10" db="EMBL/GenBank/DDBJ databases">
        <authorList>
            <person name="Chen Y."/>
            <person name="Shah S."/>
            <person name="Dougan E. K."/>
            <person name="Thang M."/>
            <person name="Chan C."/>
        </authorList>
    </citation>
    <scope>NUCLEOTIDE SEQUENCE [LARGE SCALE GENOMIC DNA]</scope>
</reference>
<evidence type="ECO:0000256" key="1">
    <source>
        <dbReference type="SAM" id="Coils"/>
    </source>
</evidence>
<evidence type="ECO:0000313" key="2">
    <source>
        <dbReference type="EMBL" id="CAK0799548.1"/>
    </source>
</evidence>
<evidence type="ECO:0000313" key="3">
    <source>
        <dbReference type="Proteomes" id="UP001189429"/>
    </source>
</evidence>
<organism evidence="2 3">
    <name type="scientific">Prorocentrum cordatum</name>
    <dbReference type="NCBI Taxonomy" id="2364126"/>
    <lineage>
        <taxon>Eukaryota</taxon>
        <taxon>Sar</taxon>
        <taxon>Alveolata</taxon>
        <taxon>Dinophyceae</taxon>
        <taxon>Prorocentrales</taxon>
        <taxon>Prorocentraceae</taxon>
        <taxon>Prorocentrum</taxon>
    </lineage>
</organism>
<keyword evidence="3" id="KW-1185">Reference proteome</keyword>
<proteinExistence type="predicted"/>
<feature type="non-terminal residue" evidence="2">
    <location>
        <position position="368"/>
    </location>
</feature>
<accession>A0ABN9Q8S3</accession>
<dbReference type="EMBL" id="CAUYUJ010002170">
    <property type="protein sequence ID" value="CAK0799548.1"/>
    <property type="molecule type" value="Genomic_DNA"/>
</dbReference>
<protein>
    <submittedName>
        <fullName evidence="2">Uncharacterized protein</fullName>
    </submittedName>
</protein>
<feature type="coiled-coil region" evidence="1">
    <location>
        <begin position="244"/>
        <end position="271"/>
    </location>
</feature>
<keyword evidence="1" id="KW-0175">Coiled coil</keyword>
<dbReference type="Proteomes" id="UP001189429">
    <property type="component" value="Unassembled WGS sequence"/>
</dbReference>
<sequence length="368" mass="40123">MALDRHAQAKSGADHARLGFLVLALRGQKVGFERVIKMIDEMVTLLKKEQTDDAQKKEYCGAQFDSTDDKKKSLTREVSDLATAIASAEESISTAAEDISALEAGIAALDKSVAEATALRKGEHEEYKALMAADGAAKELLLFAKNRLNQFYNQLCCRAYPPPRWELMVGPTRTSRHSAVADPKLYNPPAKVELSAQGAIERDMTSAAALVQLSEHSHRTVAAAPPPETWSAYAKKTEESGGVIAMLDLLVSDLDREMTEAETEEKDSQADYDKTIADAKDKRMTDSKALTSKAAAKADLESDLQAAKDDKASTAKELMVTDKYLSQLHAECDWLIQYYDAREQARSGEIDALGKAKAVLSGADYSLL</sequence>
<gene>
    <name evidence="2" type="ORF">PCOR1329_LOCUS7957</name>
</gene>
<name>A0ABN9Q8S3_9DINO</name>
<comment type="caution">
    <text evidence="2">The sequence shown here is derived from an EMBL/GenBank/DDBJ whole genome shotgun (WGS) entry which is preliminary data.</text>
</comment>